<evidence type="ECO:0000256" key="1">
    <source>
        <dbReference type="SAM" id="SignalP"/>
    </source>
</evidence>
<feature type="chain" id="PRO_5030023495" description="DUF4831 family protein" evidence="1">
    <location>
        <begin position="19"/>
        <end position="354"/>
    </location>
</feature>
<protein>
    <recommendedName>
        <fullName evidence="4">DUF4831 family protein</fullName>
    </recommendedName>
</protein>
<proteinExistence type="predicted"/>
<dbReference type="AlphaFoldDB" id="A0A174QYG5"/>
<dbReference type="InterPro" id="IPR032265">
    <property type="entry name" value="DUF4831"/>
</dbReference>
<dbReference type="RefSeq" id="WP_055172892.1">
    <property type="nucleotide sequence ID" value="NZ_CZAI01000007.1"/>
</dbReference>
<organism evidence="2 3">
    <name type="scientific">Bacteroides caccae</name>
    <dbReference type="NCBI Taxonomy" id="47678"/>
    <lineage>
        <taxon>Bacteria</taxon>
        <taxon>Pseudomonadati</taxon>
        <taxon>Bacteroidota</taxon>
        <taxon>Bacteroidia</taxon>
        <taxon>Bacteroidales</taxon>
        <taxon>Bacteroidaceae</taxon>
        <taxon>Bacteroides</taxon>
    </lineage>
</organism>
<dbReference type="Pfam" id="PF16115">
    <property type="entry name" value="DUF4831"/>
    <property type="match status" value="1"/>
</dbReference>
<evidence type="ECO:0000313" key="2">
    <source>
        <dbReference type="EMBL" id="CUP78283.1"/>
    </source>
</evidence>
<dbReference type="Proteomes" id="UP000095657">
    <property type="component" value="Unassembled WGS sequence"/>
</dbReference>
<dbReference type="STRING" id="47678.ERS852494_03070"/>
<gene>
    <name evidence="2" type="ORF">ERS852494_03070</name>
</gene>
<accession>A0A174QYG5</accession>
<evidence type="ECO:0008006" key="4">
    <source>
        <dbReference type="Google" id="ProtNLM"/>
    </source>
</evidence>
<evidence type="ECO:0000313" key="3">
    <source>
        <dbReference type="Proteomes" id="UP000095657"/>
    </source>
</evidence>
<sequence>MKKLIIATGLLMATSAYAQTEVLTGVTRGKDYGVVYSLPKTQIELEIKANKVSYTPGEFSKYADRYLRLTNVSAEPDEYWELNSVKVKSVGVPNSETTYFVKLKDKTVAPLMELTEDGIVKSINVPYSKSNETKKAAPVTPATVKANPRDFLTEEILMASSTAKMAELVAKEIYNIRESKNALLRGQADNTPSDGAQLKIMLDNLNAQEDAMTKMFSGTRDKEEKTFTIRLTPDKELNNEVAFRFSKKLGVVANNDLAGTPFYITLKDLKTVKIPQDDGKKKKEPEGIAYNVPGQAQITLTDGKKKLYEGEVPVTQFGIIEYLAPVLFNKNSTIKVYFDPNTGGLLKVDREEGK</sequence>
<dbReference type="EMBL" id="CZAI01000007">
    <property type="protein sequence ID" value="CUP78283.1"/>
    <property type="molecule type" value="Genomic_DNA"/>
</dbReference>
<reference evidence="2 3" key="1">
    <citation type="submission" date="2015-09" db="EMBL/GenBank/DDBJ databases">
        <authorList>
            <consortium name="Pathogen Informatics"/>
        </authorList>
    </citation>
    <scope>NUCLEOTIDE SEQUENCE [LARGE SCALE GENOMIC DNA]</scope>
    <source>
        <strain evidence="2 3">2789STDY5834880</strain>
    </source>
</reference>
<feature type="signal peptide" evidence="1">
    <location>
        <begin position="1"/>
        <end position="18"/>
    </location>
</feature>
<name>A0A174QYG5_9BACE</name>
<keyword evidence="1" id="KW-0732">Signal</keyword>